<reference evidence="4 5" key="1">
    <citation type="submission" date="2018-05" db="EMBL/GenBank/DDBJ databases">
        <title>Genome sequencing and assembly of the regulated plant pathogen Lachnellula willkommii and related sister species for the development of diagnostic species identification markers.</title>
        <authorList>
            <person name="Giroux E."/>
            <person name="Bilodeau G."/>
        </authorList>
    </citation>
    <scope>NUCLEOTIDE SEQUENCE [LARGE SCALE GENOMIC DNA]</scope>
    <source>
        <strain evidence="4 5">CBS 268.59</strain>
    </source>
</reference>
<evidence type="ECO:0000313" key="5">
    <source>
        <dbReference type="Proteomes" id="UP000469558"/>
    </source>
</evidence>
<comment type="caution">
    <text evidence="4">The sequence shown here is derived from an EMBL/GenBank/DDBJ whole genome shotgun (WGS) entry which is preliminary data.</text>
</comment>
<dbReference type="Pfam" id="PF00465">
    <property type="entry name" value="Fe-ADH"/>
    <property type="match status" value="1"/>
</dbReference>
<dbReference type="PANTHER" id="PTHR11496:SF107">
    <property type="entry name" value="ALCOHOL DEHYDROGENASE, PUTATIVE (AFU_ORTHOLOGUE AFUA_1G06800)-RELATED"/>
    <property type="match status" value="1"/>
</dbReference>
<evidence type="ECO:0000259" key="3">
    <source>
        <dbReference type="Pfam" id="PF25137"/>
    </source>
</evidence>
<gene>
    <name evidence="4" type="primary">FUM7_2</name>
    <name evidence="4" type="ORF">LSUE1_G000776</name>
</gene>
<dbReference type="AlphaFoldDB" id="A0A8T9CL19"/>
<dbReference type="Pfam" id="PF25137">
    <property type="entry name" value="ADH_Fe_C"/>
    <property type="match status" value="1"/>
</dbReference>
<dbReference type="Gene3D" id="1.20.1090.10">
    <property type="entry name" value="Dehydroquinate synthase-like - alpha domain"/>
    <property type="match status" value="1"/>
</dbReference>
<dbReference type="OrthoDB" id="339764at2759"/>
<dbReference type="Proteomes" id="UP000469558">
    <property type="component" value="Unassembled WGS sequence"/>
</dbReference>
<dbReference type="InterPro" id="IPR056798">
    <property type="entry name" value="ADH_Fe_C"/>
</dbReference>
<sequence>MQTERVNPAKAFPIVSWGLPFSEACATHLSDTLHASKAYIIVSGSLSRDTDALQRLESALGKERVAGVWKGITPHTLYSELLTITKDVKKSGADCIVTLGGGSIIDGAKGMVFAIANDVDLDNVDTFDTFLKKSMELRKDRLANPDKPTDLKPSTIPIISITTTLSAGEYNPAGGATNDNTKHKQLFQDPSATGPKVIIWDPELTLTVPKNVWLSTGLRAMDHCVETICSSNPKPTGTVYSTKGLRLLIPALLKTKEDPKNLEARLNAQKGGAESMKAFLLEGVHVGGSHGIGHQLGPYGVPHAETTCVLLPAVQKFNASFNGSQQAELVKLLWDDPIVASVLQKHNLTLEKSDLGDVLDAIIRELGFPRTLKEYGVGREHLDKIAESSIGDVCCTWNAISLTDKGQVLEILEMCVGDQELAS</sequence>
<dbReference type="GO" id="GO:0005739">
    <property type="term" value="C:mitochondrion"/>
    <property type="evidence" value="ECO:0007669"/>
    <property type="project" value="TreeGrafter"/>
</dbReference>
<dbReference type="Gene3D" id="3.40.50.1970">
    <property type="match status" value="1"/>
</dbReference>
<dbReference type="InterPro" id="IPR039697">
    <property type="entry name" value="Alcohol_dehydrogenase_Fe"/>
</dbReference>
<keyword evidence="5" id="KW-1185">Reference proteome</keyword>
<evidence type="ECO:0000256" key="1">
    <source>
        <dbReference type="ARBA" id="ARBA00023002"/>
    </source>
</evidence>
<evidence type="ECO:0000259" key="2">
    <source>
        <dbReference type="Pfam" id="PF00465"/>
    </source>
</evidence>
<protein>
    <submittedName>
        <fullName evidence="4">Dehydrogenase</fullName>
    </submittedName>
</protein>
<proteinExistence type="predicted"/>
<evidence type="ECO:0000313" key="4">
    <source>
        <dbReference type="EMBL" id="TVY84484.1"/>
    </source>
</evidence>
<dbReference type="SUPFAM" id="SSF56796">
    <property type="entry name" value="Dehydroquinate synthase-like"/>
    <property type="match status" value="1"/>
</dbReference>
<dbReference type="CDD" id="cd08192">
    <property type="entry name" value="MAR-like"/>
    <property type="match status" value="1"/>
</dbReference>
<dbReference type="InterPro" id="IPR001670">
    <property type="entry name" value="ADH_Fe/GldA"/>
</dbReference>
<keyword evidence="1" id="KW-0560">Oxidoreductase</keyword>
<dbReference type="GO" id="GO:0004022">
    <property type="term" value="F:alcohol dehydrogenase (NAD+) activity"/>
    <property type="evidence" value="ECO:0007669"/>
    <property type="project" value="TreeGrafter"/>
</dbReference>
<dbReference type="GO" id="GO:0046872">
    <property type="term" value="F:metal ion binding"/>
    <property type="evidence" value="ECO:0007669"/>
    <property type="project" value="InterPro"/>
</dbReference>
<feature type="domain" description="Alcohol dehydrogenase iron-type/glycerol dehydrogenase GldA" evidence="2">
    <location>
        <begin position="22"/>
        <end position="202"/>
    </location>
</feature>
<feature type="domain" description="Fe-containing alcohol dehydrogenase-like C-terminal" evidence="3">
    <location>
        <begin position="215"/>
        <end position="413"/>
    </location>
</feature>
<accession>A0A8T9CL19</accession>
<dbReference type="EMBL" id="QGMK01000080">
    <property type="protein sequence ID" value="TVY84484.1"/>
    <property type="molecule type" value="Genomic_DNA"/>
</dbReference>
<name>A0A8T9CL19_9HELO</name>
<dbReference type="PANTHER" id="PTHR11496">
    <property type="entry name" value="ALCOHOL DEHYDROGENASE"/>
    <property type="match status" value="1"/>
</dbReference>
<organism evidence="4 5">
    <name type="scientific">Lachnellula suecica</name>
    <dbReference type="NCBI Taxonomy" id="602035"/>
    <lineage>
        <taxon>Eukaryota</taxon>
        <taxon>Fungi</taxon>
        <taxon>Dikarya</taxon>
        <taxon>Ascomycota</taxon>
        <taxon>Pezizomycotina</taxon>
        <taxon>Leotiomycetes</taxon>
        <taxon>Helotiales</taxon>
        <taxon>Lachnaceae</taxon>
        <taxon>Lachnellula</taxon>
    </lineage>
</organism>